<dbReference type="EMBL" id="QLYR01000001">
    <property type="protein sequence ID" value="RAQ30051.1"/>
    <property type="molecule type" value="Genomic_DNA"/>
</dbReference>
<dbReference type="Proteomes" id="UP000249377">
    <property type="component" value="Unassembled WGS sequence"/>
</dbReference>
<comment type="caution">
    <text evidence="1">The sequence shown here is derived from an EMBL/GenBank/DDBJ whole genome shotgun (WGS) entry which is preliminary data.</text>
</comment>
<sequence>MFNKSIERDFGKGFLFSMETLNVTEEDLEKYQSGTPLDADKFKDCNVRFFTDGYYPRVVRLSKDIPTFDSGDREYDSWHDLYLVQEQSGNIHAVYCTGGYRIATIQGYAKVHQLPNILKKYFF</sequence>
<accession>A0A328UG67</accession>
<gene>
    <name evidence="1" type="ORF">DPQ25_00645</name>
</gene>
<evidence type="ECO:0000313" key="1">
    <source>
        <dbReference type="EMBL" id="RAQ30051.1"/>
    </source>
</evidence>
<dbReference type="AlphaFoldDB" id="A0A328UG67"/>
<keyword evidence="2" id="KW-1185">Reference proteome</keyword>
<evidence type="ECO:0000313" key="2">
    <source>
        <dbReference type="Proteomes" id="UP000249377"/>
    </source>
</evidence>
<name>A0A328UG67_9FIRM</name>
<organism evidence="1 2">
    <name type="scientific">Hydrogeniiclostridium mannosilyticum</name>
    <dbReference type="NCBI Taxonomy" id="2764322"/>
    <lineage>
        <taxon>Bacteria</taxon>
        <taxon>Bacillati</taxon>
        <taxon>Bacillota</taxon>
        <taxon>Clostridia</taxon>
        <taxon>Eubacteriales</taxon>
        <taxon>Acutalibacteraceae</taxon>
        <taxon>Hydrogeniiclostridium</taxon>
    </lineage>
</organism>
<proteinExistence type="predicted"/>
<dbReference type="RefSeq" id="WP_112331247.1">
    <property type="nucleotide sequence ID" value="NZ_QLYR01000001.1"/>
</dbReference>
<reference evidence="1 2" key="1">
    <citation type="submission" date="2018-06" db="EMBL/GenBank/DDBJ databases">
        <title>Noncontiguous genome sequence of Ruminococcaceae bacterium ASD2818.</title>
        <authorList>
            <person name="Chaplin A.V."/>
            <person name="Sokolova S.R."/>
            <person name="Kochetkova T.O."/>
            <person name="Goltsov A.Y."/>
            <person name="Trofimov D.Y."/>
            <person name="Efimov B.A."/>
        </authorList>
    </citation>
    <scope>NUCLEOTIDE SEQUENCE [LARGE SCALE GENOMIC DNA]</scope>
    <source>
        <strain evidence="1 2">ASD2818</strain>
    </source>
</reference>
<protein>
    <submittedName>
        <fullName evidence="1">Uncharacterized protein</fullName>
    </submittedName>
</protein>